<dbReference type="InterPro" id="IPR037682">
    <property type="entry name" value="TonB_C"/>
</dbReference>
<keyword evidence="5" id="KW-0997">Cell inner membrane</keyword>
<dbReference type="PANTHER" id="PTHR33446:SF2">
    <property type="entry name" value="PROTEIN TONB"/>
    <property type="match status" value="1"/>
</dbReference>
<dbReference type="InterPro" id="IPR039426">
    <property type="entry name" value="TonB-dep_rcpt-like"/>
</dbReference>
<evidence type="ECO:0000256" key="10">
    <source>
        <dbReference type="PROSITE-ProRule" id="PRU01360"/>
    </source>
</evidence>
<dbReference type="EMBL" id="SLWK01000003">
    <property type="protein sequence ID" value="TCO09294.1"/>
    <property type="molecule type" value="Genomic_DNA"/>
</dbReference>
<evidence type="ECO:0000256" key="5">
    <source>
        <dbReference type="ARBA" id="ARBA00022519"/>
    </source>
</evidence>
<evidence type="ECO:0000259" key="11">
    <source>
        <dbReference type="PROSITE" id="PS52015"/>
    </source>
</evidence>
<evidence type="ECO:0000256" key="3">
    <source>
        <dbReference type="ARBA" id="ARBA00022448"/>
    </source>
</evidence>
<evidence type="ECO:0000313" key="13">
    <source>
        <dbReference type="Proteomes" id="UP000295221"/>
    </source>
</evidence>
<keyword evidence="4" id="KW-1003">Cell membrane</keyword>
<dbReference type="AlphaFoldDB" id="A0A4R2GKF2"/>
<dbReference type="Gene3D" id="3.30.1150.10">
    <property type="match status" value="1"/>
</dbReference>
<protein>
    <submittedName>
        <fullName evidence="12">TonB family protein</fullName>
    </submittedName>
</protein>
<evidence type="ECO:0000256" key="8">
    <source>
        <dbReference type="ARBA" id="ARBA00022989"/>
    </source>
</evidence>
<dbReference type="GO" id="GO:0055085">
    <property type="term" value="P:transmembrane transport"/>
    <property type="evidence" value="ECO:0007669"/>
    <property type="project" value="InterPro"/>
</dbReference>
<reference evidence="12 13" key="1">
    <citation type="submission" date="2019-03" db="EMBL/GenBank/DDBJ databases">
        <title>Genomic Encyclopedia of Type Strains, Phase IV (KMG-IV): sequencing the most valuable type-strain genomes for metagenomic binning, comparative biology and taxonomic classification.</title>
        <authorList>
            <person name="Goeker M."/>
        </authorList>
    </citation>
    <scope>NUCLEOTIDE SEQUENCE [LARGE SCALE GENOMIC DNA]</scope>
    <source>
        <strain evidence="12 13">DSM 24179</strain>
    </source>
</reference>
<dbReference type="SUPFAM" id="SSF74653">
    <property type="entry name" value="TolA/TonB C-terminal domain"/>
    <property type="match status" value="1"/>
</dbReference>
<gene>
    <name evidence="12" type="ORF">EV194_103206</name>
</gene>
<keyword evidence="13" id="KW-1185">Reference proteome</keyword>
<keyword evidence="6 10" id="KW-0812">Transmembrane</keyword>
<dbReference type="PANTHER" id="PTHR33446">
    <property type="entry name" value="PROTEIN TONB-RELATED"/>
    <property type="match status" value="1"/>
</dbReference>
<keyword evidence="10" id="KW-1134">Transmembrane beta strand</keyword>
<dbReference type="NCBIfam" id="TIGR01352">
    <property type="entry name" value="tonB_Cterm"/>
    <property type="match status" value="1"/>
</dbReference>
<dbReference type="PROSITE" id="PS52016">
    <property type="entry name" value="TONB_DEPENDENT_REC_3"/>
    <property type="match status" value="1"/>
</dbReference>
<dbReference type="RefSeq" id="WP_132433197.1">
    <property type="nucleotide sequence ID" value="NZ_SLWK01000003.1"/>
</dbReference>
<name>A0A4R2GKF2_9BACT</name>
<proteinExistence type="inferred from homology"/>
<dbReference type="OrthoDB" id="1522859at2"/>
<evidence type="ECO:0000256" key="1">
    <source>
        <dbReference type="ARBA" id="ARBA00004383"/>
    </source>
</evidence>
<keyword evidence="7" id="KW-0653">Protein transport</keyword>
<dbReference type="GO" id="GO:0015031">
    <property type="term" value="P:protein transport"/>
    <property type="evidence" value="ECO:0007669"/>
    <property type="project" value="UniProtKB-KW"/>
</dbReference>
<evidence type="ECO:0000256" key="6">
    <source>
        <dbReference type="ARBA" id="ARBA00022692"/>
    </source>
</evidence>
<evidence type="ECO:0000256" key="7">
    <source>
        <dbReference type="ARBA" id="ARBA00022927"/>
    </source>
</evidence>
<feature type="domain" description="TonB C-terminal" evidence="11">
    <location>
        <begin position="53"/>
        <end position="149"/>
    </location>
</feature>
<dbReference type="Gene3D" id="2.170.130.10">
    <property type="entry name" value="TonB-dependent receptor, plug domain"/>
    <property type="match status" value="1"/>
</dbReference>
<evidence type="ECO:0000313" key="12">
    <source>
        <dbReference type="EMBL" id="TCO09294.1"/>
    </source>
</evidence>
<comment type="similarity">
    <text evidence="2">Belongs to the TonB family.</text>
</comment>
<keyword evidence="8" id="KW-1133">Transmembrane helix</keyword>
<dbReference type="InterPro" id="IPR051045">
    <property type="entry name" value="TonB-dependent_transducer"/>
</dbReference>
<keyword evidence="3 10" id="KW-0813">Transport</keyword>
<comment type="subcellular location">
    <subcellularLocation>
        <location evidence="1">Cell inner membrane</location>
        <topology evidence="1">Single-pass membrane protein</topology>
        <orientation evidence="1">Periplasmic side</orientation>
    </subcellularLocation>
    <subcellularLocation>
        <location evidence="10">Cell outer membrane</location>
        <topology evidence="10">Multi-pass membrane protein</topology>
    </subcellularLocation>
</comment>
<dbReference type="GO" id="GO:0098797">
    <property type="term" value="C:plasma membrane protein complex"/>
    <property type="evidence" value="ECO:0007669"/>
    <property type="project" value="TreeGrafter"/>
</dbReference>
<evidence type="ECO:0000256" key="4">
    <source>
        <dbReference type="ARBA" id="ARBA00022475"/>
    </source>
</evidence>
<keyword evidence="9 10" id="KW-0472">Membrane</keyword>
<keyword evidence="10" id="KW-0998">Cell outer membrane</keyword>
<dbReference type="SUPFAM" id="SSF56935">
    <property type="entry name" value="Porins"/>
    <property type="match status" value="1"/>
</dbReference>
<evidence type="ECO:0000256" key="9">
    <source>
        <dbReference type="ARBA" id="ARBA00023136"/>
    </source>
</evidence>
<comment type="similarity">
    <text evidence="10">Belongs to the TonB-dependent receptor family.</text>
</comment>
<dbReference type="InterPro" id="IPR037066">
    <property type="entry name" value="Plug_dom_sf"/>
</dbReference>
<sequence>MKATSLNSRKWFMPFIWLISSILFVTELYAGEPSKLTPDSVYTVVDRLPAFRGRPSNINRFVTSNLVYPDEAWINGIEGVVKVTFIVTKDGKLMNAAIEESIDPLLDMEALRIVDMMTDWRPGRKNGVEVHTQMSIPVQFTLSEEEREFVSTLKRFELHENPPLYVIDGKIVHSRIHLPSHNVKSIRVLKGESAIERYGDGAQNGVVVITTKRGTPPIR</sequence>
<dbReference type="GO" id="GO:0009279">
    <property type="term" value="C:cell outer membrane"/>
    <property type="evidence" value="ECO:0007669"/>
    <property type="project" value="UniProtKB-SubCell"/>
</dbReference>
<dbReference type="Proteomes" id="UP000295221">
    <property type="component" value="Unassembled WGS sequence"/>
</dbReference>
<comment type="caution">
    <text evidence="12">The sequence shown here is derived from an EMBL/GenBank/DDBJ whole genome shotgun (WGS) entry which is preliminary data.</text>
</comment>
<dbReference type="Pfam" id="PF03544">
    <property type="entry name" value="TonB_C"/>
    <property type="match status" value="1"/>
</dbReference>
<evidence type="ECO:0000256" key="2">
    <source>
        <dbReference type="ARBA" id="ARBA00006555"/>
    </source>
</evidence>
<accession>A0A4R2GKF2</accession>
<organism evidence="12 13">
    <name type="scientific">Natronoflexus pectinivorans</name>
    <dbReference type="NCBI Taxonomy" id="682526"/>
    <lineage>
        <taxon>Bacteria</taxon>
        <taxon>Pseudomonadati</taxon>
        <taxon>Bacteroidota</taxon>
        <taxon>Bacteroidia</taxon>
        <taxon>Marinilabiliales</taxon>
        <taxon>Marinilabiliaceae</taxon>
        <taxon>Natronoflexus</taxon>
    </lineage>
</organism>
<dbReference type="PROSITE" id="PS52015">
    <property type="entry name" value="TONB_CTD"/>
    <property type="match status" value="1"/>
</dbReference>
<dbReference type="InterPro" id="IPR006260">
    <property type="entry name" value="TonB/TolA_C"/>
</dbReference>
<dbReference type="GO" id="GO:0031992">
    <property type="term" value="F:energy transducer activity"/>
    <property type="evidence" value="ECO:0007669"/>
    <property type="project" value="TreeGrafter"/>
</dbReference>